<dbReference type="Proteomes" id="UP000583929">
    <property type="component" value="Unassembled WGS sequence"/>
</dbReference>
<gene>
    <name evidence="3" type="ORF">G4B88_004550</name>
</gene>
<accession>A0A7J6DP35</accession>
<protein>
    <submittedName>
        <fullName evidence="3">Uncharacterized protein</fullName>
    </submittedName>
</protein>
<evidence type="ECO:0000256" key="1">
    <source>
        <dbReference type="ARBA" id="ARBA00004454"/>
    </source>
</evidence>
<comment type="subcellular location">
    <subcellularLocation>
        <location evidence="1">Plastid</location>
        <location evidence="1">Chloroplast thylakoid membrane</location>
        <topology evidence="1">Multi-pass membrane protein</topology>
    </subcellularLocation>
</comment>
<evidence type="ECO:0000256" key="2">
    <source>
        <dbReference type="SAM" id="Phobius"/>
    </source>
</evidence>
<evidence type="ECO:0000313" key="4">
    <source>
        <dbReference type="Proteomes" id="UP000583929"/>
    </source>
</evidence>
<keyword evidence="2" id="KW-1133">Transmembrane helix</keyword>
<proteinExistence type="predicted"/>
<dbReference type="Gene3D" id="1.10.3370.10">
    <property type="entry name" value="SecY subunit domain"/>
    <property type="match status" value="1"/>
</dbReference>
<keyword evidence="2" id="KW-0472">Membrane</keyword>
<organism evidence="3 4">
    <name type="scientific">Cannabis sativa</name>
    <name type="common">Hemp</name>
    <name type="synonym">Marijuana</name>
    <dbReference type="NCBI Taxonomy" id="3483"/>
    <lineage>
        <taxon>Eukaryota</taxon>
        <taxon>Viridiplantae</taxon>
        <taxon>Streptophyta</taxon>
        <taxon>Embryophyta</taxon>
        <taxon>Tracheophyta</taxon>
        <taxon>Spermatophyta</taxon>
        <taxon>Magnoliopsida</taxon>
        <taxon>eudicotyledons</taxon>
        <taxon>Gunneridae</taxon>
        <taxon>Pentapetalae</taxon>
        <taxon>rosids</taxon>
        <taxon>fabids</taxon>
        <taxon>Rosales</taxon>
        <taxon>Cannabaceae</taxon>
        <taxon>Cannabis</taxon>
    </lineage>
</organism>
<evidence type="ECO:0000313" key="3">
    <source>
        <dbReference type="EMBL" id="KAF4347865.1"/>
    </source>
</evidence>
<dbReference type="GO" id="GO:0015031">
    <property type="term" value="P:protein transport"/>
    <property type="evidence" value="ECO:0007669"/>
    <property type="project" value="InterPro"/>
</dbReference>
<dbReference type="AlphaFoldDB" id="A0A7J6DP35"/>
<dbReference type="SUPFAM" id="SSF103491">
    <property type="entry name" value="Preprotein translocase SecY subunit"/>
    <property type="match status" value="1"/>
</dbReference>
<dbReference type="GO" id="GO:0009535">
    <property type="term" value="C:chloroplast thylakoid membrane"/>
    <property type="evidence" value="ECO:0007669"/>
    <property type="project" value="UniProtKB-SubCell"/>
</dbReference>
<reference evidence="3 4" key="1">
    <citation type="journal article" date="2020" name="bioRxiv">
        <title>Sequence and annotation of 42 cannabis genomes reveals extensive copy number variation in cannabinoid synthesis and pathogen resistance genes.</title>
        <authorList>
            <person name="Mckernan K.J."/>
            <person name="Helbert Y."/>
            <person name="Kane L.T."/>
            <person name="Ebling H."/>
            <person name="Zhang L."/>
            <person name="Liu B."/>
            <person name="Eaton Z."/>
            <person name="Mclaughlin S."/>
            <person name="Kingan S."/>
            <person name="Baybayan P."/>
            <person name="Concepcion G."/>
            <person name="Jordan M."/>
            <person name="Riva A."/>
            <person name="Barbazuk W."/>
            <person name="Harkins T."/>
        </authorList>
    </citation>
    <scope>NUCLEOTIDE SEQUENCE [LARGE SCALE GENOMIC DNA]</scope>
    <source>
        <strain evidence="4">cv. Jamaican Lion 4</strain>
        <tissue evidence="3">Leaf</tissue>
    </source>
</reference>
<feature type="transmembrane region" description="Helical" evidence="2">
    <location>
        <begin position="44"/>
        <end position="64"/>
    </location>
</feature>
<dbReference type="EMBL" id="JAATIQ010000758">
    <property type="protein sequence ID" value="KAF4347865.1"/>
    <property type="molecule type" value="Genomic_DNA"/>
</dbReference>
<keyword evidence="2" id="KW-0812">Transmembrane</keyword>
<dbReference type="Pfam" id="PF00344">
    <property type="entry name" value="SecY"/>
    <property type="match status" value="1"/>
</dbReference>
<dbReference type="InterPro" id="IPR002208">
    <property type="entry name" value="SecY/SEC61-alpha"/>
</dbReference>
<name>A0A7J6DP35_CANSA</name>
<keyword evidence="4" id="KW-1185">Reference proteome</keyword>
<sequence length="112" mass="11899">MWSQHLRGSIRSDTIGGAIGESSSGAGVGAGASASAHRGAIGNYAGLAIIFVSFFLLVFVIVYVQEAERKIPINYASTYTSRSGGLERSAYLPFKCFCLGELRIDFEGTRVA</sequence>
<comment type="caution">
    <text evidence="3">The sequence shown here is derived from an EMBL/GenBank/DDBJ whole genome shotgun (WGS) entry which is preliminary data.</text>
</comment>
<dbReference type="InterPro" id="IPR023201">
    <property type="entry name" value="SecY_dom_sf"/>
</dbReference>